<evidence type="ECO:0000256" key="11">
    <source>
        <dbReference type="PROSITE-ProRule" id="PRU00169"/>
    </source>
</evidence>
<dbReference type="Pfam" id="PF00072">
    <property type="entry name" value="Response_reg"/>
    <property type="match status" value="2"/>
</dbReference>
<dbReference type="PANTHER" id="PTHR45339">
    <property type="entry name" value="HYBRID SIGNAL TRANSDUCTION HISTIDINE KINASE J"/>
    <property type="match status" value="1"/>
</dbReference>
<dbReference type="EC" id="2.7.13.3" evidence="2"/>
<evidence type="ECO:0000256" key="6">
    <source>
        <dbReference type="ARBA" id="ARBA00022777"/>
    </source>
</evidence>
<evidence type="ECO:0000256" key="2">
    <source>
        <dbReference type="ARBA" id="ARBA00012438"/>
    </source>
</evidence>
<dbReference type="CDD" id="cd00082">
    <property type="entry name" value="HisKA"/>
    <property type="match status" value="1"/>
</dbReference>
<protein>
    <recommendedName>
        <fullName evidence="10">Sensory/regulatory protein RpfC</fullName>
        <ecNumber evidence="2">2.7.13.3</ecNumber>
    </recommendedName>
</protein>
<dbReference type="InterPro" id="IPR013655">
    <property type="entry name" value="PAS_fold_3"/>
</dbReference>
<dbReference type="PROSITE" id="PS50109">
    <property type="entry name" value="HIS_KIN"/>
    <property type="match status" value="1"/>
</dbReference>
<evidence type="ECO:0000256" key="1">
    <source>
        <dbReference type="ARBA" id="ARBA00000085"/>
    </source>
</evidence>
<keyword evidence="4" id="KW-0808">Transferase</keyword>
<evidence type="ECO:0000256" key="9">
    <source>
        <dbReference type="ARBA" id="ARBA00064003"/>
    </source>
</evidence>
<dbReference type="SMART" id="SM00086">
    <property type="entry name" value="PAC"/>
    <property type="match status" value="1"/>
</dbReference>
<dbReference type="Pfam" id="PF08447">
    <property type="entry name" value="PAS_3"/>
    <property type="match status" value="1"/>
</dbReference>
<accession>A0A369A1Y7</accession>
<dbReference type="InterPro" id="IPR000014">
    <property type="entry name" value="PAS"/>
</dbReference>
<dbReference type="EMBL" id="QPJS01000003">
    <property type="protein sequence ID" value="RCX03173.1"/>
    <property type="molecule type" value="Genomic_DNA"/>
</dbReference>
<feature type="modified residue" description="4-aspartylphosphate" evidence="11">
    <location>
        <position position="593"/>
    </location>
</feature>
<dbReference type="InterPro" id="IPR000700">
    <property type="entry name" value="PAS-assoc_C"/>
</dbReference>
<sequence length="663" mass="75577">MRMNEQNLDKITILLVEDDDIDAMALNRAIQKSGIPIDSIKRCIYAEDALKSLENVNPHCIFIDYQLPGNDGLTLLKEIKSLRPKTPVVVLTSQGDERLAVEMMKAGAFDYFQKSEVNAEKISKTLLGIKRLLELEIEQENTRKQLEETEQFLQKVTKSSPNIIYVNDIEGNTNLFHNEQLRELLGYTPDEVNKIGLDIFSRIIEFEEYQRIRQHYLKLRHELKDGEIAENEFKLKHKDGQDVWLFTREIAFRRNKDGKVKELLGTAIDITGRKKQEQELLEAKKAAEEAAKAKAEFLSTMSHEIRTPMNAIIGLTELLLRDYKFEEDITNNLKAIKFAADNLLVIINDILDFSKIEAGKLTFERLNFNLNEKFDFLYKTFLPKAIDQNINLYFHIDNNIPEYIIGDPYRLNQILVNLIGNAIKFTLKGEVSVSAKLTKKMKSSVIIKFDIKDTGIGIPEDKINGIFESFSQAHSNKRKNFGGTGLGLAITKKLVELQGGKISVQSQENVGSIFTVELMFGIGKKEETSDDVQTGKGKNFKNLKIIVAEDNPVNQILIKHILNKWGCEYVVCSNGHEVIEWLDKDQFSLILMDLLMPELDGIETLKIIRSSKRKYSDIPVIALTADAFAKSNPEYCNAGFQDFVTKPFKIEDLEEVVSKLQLV</sequence>
<evidence type="ECO:0000259" key="15">
    <source>
        <dbReference type="PROSITE" id="PS50113"/>
    </source>
</evidence>
<proteinExistence type="predicted"/>
<keyword evidence="3 11" id="KW-0597">Phosphoprotein</keyword>
<dbReference type="CDD" id="cd16922">
    <property type="entry name" value="HATPase_EvgS-ArcB-TorS-like"/>
    <property type="match status" value="1"/>
</dbReference>
<dbReference type="InterPro" id="IPR036097">
    <property type="entry name" value="HisK_dim/P_sf"/>
</dbReference>
<dbReference type="InterPro" id="IPR003594">
    <property type="entry name" value="HATPase_dom"/>
</dbReference>
<dbReference type="PROSITE" id="PS50113">
    <property type="entry name" value="PAC"/>
    <property type="match status" value="1"/>
</dbReference>
<evidence type="ECO:0000259" key="12">
    <source>
        <dbReference type="PROSITE" id="PS50109"/>
    </source>
</evidence>
<dbReference type="CDD" id="cd00156">
    <property type="entry name" value="REC"/>
    <property type="match status" value="1"/>
</dbReference>
<evidence type="ECO:0000256" key="5">
    <source>
        <dbReference type="ARBA" id="ARBA00022741"/>
    </source>
</evidence>
<dbReference type="NCBIfam" id="TIGR00229">
    <property type="entry name" value="sensory_box"/>
    <property type="match status" value="1"/>
</dbReference>
<dbReference type="InterPro" id="IPR004358">
    <property type="entry name" value="Sig_transdc_His_kin-like_C"/>
</dbReference>
<dbReference type="Pfam" id="PF00512">
    <property type="entry name" value="HisKA"/>
    <property type="match status" value="1"/>
</dbReference>
<dbReference type="CDD" id="cd17546">
    <property type="entry name" value="REC_hyHK_CKI1_RcsC-like"/>
    <property type="match status" value="1"/>
</dbReference>
<dbReference type="InterPro" id="IPR003661">
    <property type="entry name" value="HisK_dim/P_dom"/>
</dbReference>
<dbReference type="SUPFAM" id="SSF55785">
    <property type="entry name" value="PYP-like sensor domain (PAS domain)"/>
    <property type="match status" value="1"/>
</dbReference>
<evidence type="ECO:0000259" key="13">
    <source>
        <dbReference type="PROSITE" id="PS50110"/>
    </source>
</evidence>
<dbReference type="GO" id="GO:0005524">
    <property type="term" value="F:ATP binding"/>
    <property type="evidence" value="ECO:0007669"/>
    <property type="project" value="UniProtKB-KW"/>
</dbReference>
<feature type="domain" description="PAC" evidence="15">
    <location>
        <begin position="229"/>
        <end position="282"/>
    </location>
</feature>
<comment type="catalytic activity">
    <reaction evidence="1">
        <text>ATP + protein L-histidine = ADP + protein N-phospho-L-histidine.</text>
        <dbReference type="EC" id="2.7.13.3"/>
    </reaction>
</comment>
<feature type="domain" description="PAS" evidence="14">
    <location>
        <begin position="149"/>
        <end position="226"/>
    </location>
</feature>
<keyword evidence="6" id="KW-0418">Kinase</keyword>
<evidence type="ECO:0000259" key="14">
    <source>
        <dbReference type="PROSITE" id="PS50112"/>
    </source>
</evidence>
<feature type="domain" description="Response regulatory" evidence="13">
    <location>
        <begin position="544"/>
        <end position="661"/>
    </location>
</feature>
<dbReference type="Gene3D" id="3.30.565.10">
    <property type="entry name" value="Histidine kinase-like ATPase, C-terminal domain"/>
    <property type="match status" value="1"/>
</dbReference>
<gene>
    <name evidence="16" type="ORF">DES35_10352</name>
</gene>
<evidence type="ECO:0000256" key="10">
    <source>
        <dbReference type="ARBA" id="ARBA00068150"/>
    </source>
</evidence>
<dbReference type="SMART" id="SM00387">
    <property type="entry name" value="HATPase_c"/>
    <property type="match status" value="1"/>
</dbReference>
<evidence type="ECO:0000256" key="8">
    <source>
        <dbReference type="ARBA" id="ARBA00023012"/>
    </source>
</evidence>
<dbReference type="PROSITE" id="PS50110">
    <property type="entry name" value="RESPONSE_REGULATORY"/>
    <property type="match status" value="2"/>
</dbReference>
<reference evidence="16 17" key="1">
    <citation type="submission" date="2018-07" db="EMBL/GenBank/DDBJ databases">
        <title>Genomic Encyclopedia of Type Strains, Phase IV (KMG-IV): sequencing the most valuable type-strain genomes for metagenomic binning, comparative biology and taxonomic classification.</title>
        <authorList>
            <person name="Goeker M."/>
        </authorList>
    </citation>
    <scope>NUCLEOTIDE SEQUENCE [LARGE SCALE GENOMIC DNA]</scope>
    <source>
        <strain evidence="16 17">DSM 21410</strain>
    </source>
</reference>
<dbReference type="FunFam" id="1.10.287.130:FF:000002">
    <property type="entry name" value="Two-component osmosensing histidine kinase"/>
    <property type="match status" value="1"/>
</dbReference>
<comment type="caution">
    <text evidence="16">The sequence shown here is derived from an EMBL/GenBank/DDBJ whole genome shotgun (WGS) entry which is preliminary data.</text>
</comment>
<dbReference type="PANTHER" id="PTHR45339:SF1">
    <property type="entry name" value="HYBRID SIGNAL TRANSDUCTION HISTIDINE KINASE J"/>
    <property type="match status" value="1"/>
</dbReference>
<dbReference type="Gene3D" id="3.30.450.20">
    <property type="entry name" value="PAS domain"/>
    <property type="match status" value="1"/>
</dbReference>
<organism evidence="16 17">
    <name type="scientific">Schleiferia thermophila</name>
    <dbReference type="NCBI Taxonomy" id="884107"/>
    <lineage>
        <taxon>Bacteria</taxon>
        <taxon>Pseudomonadati</taxon>
        <taxon>Bacteroidota</taxon>
        <taxon>Flavobacteriia</taxon>
        <taxon>Flavobacteriales</taxon>
        <taxon>Schleiferiaceae</taxon>
        <taxon>Schleiferia</taxon>
    </lineage>
</organism>
<keyword evidence="17" id="KW-1185">Reference proteome</keyword>
<comment type="subunit">
    <text evidence="9">At low DSF concentrations, interacts with RpfF.</text>
</comment>
<dbReference type="InterPro" id="IPR035965">
    <property type="entry name" value="PAS-like_dom_sf"/>
</dbReference>
<dbReference type="InterPro" id="IPR001610">
    <property type="entry name" value="PAC"/>
</dbReference>
<keyword evidence="7" id="KW-0067">ATP-binding</keyword>
<evidence type="ECO:0000313" key="16">
    <source>
        <dbReference type="EMBL" id="RCX03173.1"/>
    </source>
</evidence>
<dbReference type="AlphaFoldDB" id="A0A369A1Y7"/>
<dbReference type="SMART" id="SM00388">
    <property type="entry name" value="HisKA"/>
    <property type="match status" value="1"/>
</dbReference>
<keyword evidence="8" id="KW-0902">Two-component regulatory system</keyword>
<dbReference type="SUPFAM" id="SSF55874">
    <property type="entry name" value="ATPase domain of HSP90 chaperone/DNA topoisomerase II/histidine kinase"/>
    <property type="match status" value="1"/>
</dbReference>
<dbReference type="Gene3D" id="1.10.287.130">
    <property type="match status" value="1"/>
</dbReference>
<dbReference type="CDD" id="cd00130">
    <property type="entry name" value="PAS"/>
    <property type="match status" value="1"/>
</dbReference>
<feature type="modified residue" description="4-aspartylphosphate" evidence="11">
    <location>
        <position position="64"/>
    </location>
</feature>
<dbReference type="InterPro" id="IPR001789">
    <property type="entry name" value="Sig_transdc_resp-reg_receiver"/>
</dbReference>
<dbReference type="Proteomes" id="UP000253517">
    <property type="component" value="Unassembled WGS sequence"/>
</dbReference>
<keyword evidence="5" id="KW-0547">Nucleotide-binding</keyword>
<evidence type="ECO:0000256" key="4">
    <source>
        <dbReference type="ARBA" id="ARBA00022679"/>
    </source>
</evidence>
<evidence type="ECO:0000313" key="17">
    <source>
        <dbReference type="Proteomes" id="UP000253517"/>
    </source>
</evidence>
<dbReference type="Pfam" id="PF02518">
    <property type="entry name" value="HATPase_c"/>
    <property type="match status" value="1"/>
</dbReference>
<dbReference type="SUPFAM" id="SSF52172">
    <property type="entry name" value="CheY-like"/>
    <property type="match status" value="2"/>
</dbReference>
<dbReference type="InterPro" id="IPR036890">
    <property type="entry name" value="HATPase_C_sf"/>
</dbReference>
<dbReference type="SUPFAM" id="SSF47384">
    <property type="entry name" value="Homodimeric domain of signal transducing histidine kinase"/>
    <property type="match status" value="1"/>
</dbReference>
<dbReference type="PROSITE" id="PS50112">
    <property type="entry name" value="PAS"/>
    <property type="match status" value="1"/>
</dbReference>
<name>A0A369A1Y7_9FLAO</name>
<dbReference type="InterPro" id="IPR011006">
    <property type="entry name" value="CheY-like_superfamily"/>
</dbReference>
<dbReference type="SMART" id="SM00448">
    <property type="entry name" value="REC"/>
    <property type="match status" value="2"/>
</dbReference>
<evidence type="ECO:0000256" key="7">
    <source>
        <dbReference type="ARBA" id="ARBA00022840"/>
    </source>
</evidence>
<dbReference type="PRINTS" id="PR00344">
    <property type="entry name" value="BCTRLSENSOR"/>
</dbReference>
<dbReference type="Gene3D" id="3.40.50.2300">
    <property type="match status" value="2"/>
</dbReference>
<evidence type="ECO:0000256" key="3">
    <source>
        <dbReference type="ARBA" id="ARBA00022553"/>
    </source>
</evidence>
<feature type="domain" description="Response regulatory" evidence="13">
    <location>
        <begin position="12"/>
        <end position="129"/>
    </location>
</feature>
<dbReference type="FunFam" id="3.30.565.10:FF:000010">
    <property type="entry name" value="Sensor histidine kinase RcsC"/>
    <property type="match status" value="1"/>
</dbReference>
<feature type="domain" description="Histidine kinase" evidence="12">
    <location>
        <begin position="300"/>
        <end position="522"/>
    </location>
</feature>
<dbReference type="InterPro" id="IPR005467">
    <property type="entry name" value="His_kinase_dom"/>
</dbReference>
<dbReference type="GO" id="GO:0000155">
    <property type="term" value="F:phosphorelay sensor kinase activity"/>
    <property type="evidence" value="ECO:0007669"/>
    <property type="project" value="InterPro"/>
</dbReference>